<dbReference type="PANTHER" id="PTHR24258">
    <property type="entry name" value="SERINE PROTEASE-RELATED"/>
    <property type="match status" value="1"/>
</dbReference>
<dbReference type="Pfam" id="PF18322">
    <property type="entry name" value="CLIP_1"/>
    <property type="match status" value="1"/>
</dbReference>
<organism evidence="9 10">
    <name type="scientific">Laodelphax striatellus</name>
    <name type="common">Small brown planthopper</name>
    <name type="synonym">Delphax striatella</name>
    <dbReference type="NCBI Taxonomy" id="195883"/>
    <lineage>
        <taxon>Eukaryota</taxon>
        <taxon>Metazoa</taxon>
        <taxon>Ecdysozoa</taxon>
        <taxon>Arthropoda</taxon>
        <taxon>Hexapoda</taxon>
        <taxon>Insecta</taxon>
        <taxon>Pterygota</taxon>
        <taxon>Neoptera</taxon>
        <taxon>Paraneoptera</taxon>
        <taxon>Hemiptera</taxon>
        <taxon>Auchenorrhyncha</taxon>
        <taxon>Fulgoroidea</taxon>
        <taxon>Delphacidae</taxon>
        <taxon>Criomorphinae</taxon>
        <taxon>Laodelphax</taxon>
    </lineage>
</organism>
<dbReference type="AlphaFoldDB" id="A0A482WKY3"/>
<proteinExistence type="predicted"/>
<dbReference type="Gene3D" id="2.40.10.10">
    <property type="entry name" value="Trypsin-like serine proteases"/>
    <property type="match status" value="2"/>
</dbReference>
<keyword evidence="7" id="KW-0732">Signal</keyword>
<evidence type="ECO:0000313" key="9">
    <source>
        <dbReference type="EMBL" id="RZF34153.1"/>
    </source>
</evidence>
<comment type="caution">
    <text evidence="9">The sequence shown here is derived from an EMBL/GenBank/DDBJ whole genome shotgun (WGS) entry which is preliminary data.</text>
</comment>
<evidence type="ECO:0000256" key="5">
    <source>
        <dbReference type="ARBA" id="ARBA00076468"/>
    </source>
</evidence>
<dbReference type="PROSITE" id="PS50240">
    <property type="entry name" value="TRYPSIN_DOM"/>
    <property type="match status" value="1"/>
</dbReference>
<dbReference type="InterPro" id="IPR001254">
    <property type="entry name" value="Trypsin_dom"/>
</dbReference>
<dbReference type="SUPFAM" id="SSF50494">
    <property type="entry name" value="Trypsin-like serine proteases"/>
    <property type="match status" value="1"/>
</dbReference>
<dbReference type="CDD" id="cd00190">
    <property type="entry name" value="Tryp_SPc"/>
    <property type="match status" value="1"/>
</dbReference>
<evidence type="ECO:0000256" key="2">
    <source>
        <dbReference type="ARBA" id="ARBA00022525"/>
    </source>
</evidence>
<accession>A0A482WKY3</accession>
<dbReference type="InterPro" id="IPR041515">
    <property type="entry name" value="PPAF-2-like_Clip"/>
</dbReference>
<evidence type="ECO:0000256" key="3">
    <source>
        <dbReference type="ARBA" id="ARBA00023157"/>
    </source>
</evidence>
<evidence type="ECO:0000313" key="10">
    <source>
        <dbReference type="Proteomes" id="UP000291343"/>
    </source>
</evidence>
<dbReference type="Pfam" id="PF00089">
    <property type="entry name" value="Trypsin"/>
    <property type="match status" value="1"/>
</dbReference>
<dbReference type="Proteomes" id="UP000291343">
    <property type="component" value="Unassembled WGS sequence"/>
</dbReference>
<keyword evidence="2" id="KW-0964">Secreted</keyword>
<gene>
    <name evidence="9" type="ORF">LSTR_LSTR003563</name>
</gene>
<dbReference type="InterPro" id="IPR043504">
    <property type="entry name" value="Peptidase_S1_PA_chymotrypsin"/>
</dbReference>
<name>A0A482WKY3_LAOST</name>
<dbReference type="FunCoup" id="A0A482WKY3">
    <property type="interactions" value="48"/>
</dbReference>
<evidence type="ECO:0000256" key="1">
    <source>
        <dbReference type="ARBA" id="ARBA00004613"/>
    </source>
</evidence>
<dbReference type="SMR" id="A0A482WKY3"/>
<reference evidence="9 10" key="1">
    <citation type="journal article" date="2017" name="Gigascience">
        <title>Genome sequence of the small brown planthopper, Laodelphax striatellus.</title>
        <authorList>
            <person name="Zhu J."/>
            <person name="Jiang F."/>
            <person name="Wang X."/>
            <person name="Yang P."/>
            <person name="Bao Y."/>
            <person name="Zhao W."/>
            <person name="Wang W."/>
            <person name="Lu H."/>
            <person name="Wang Q."/>
            <person name="Cui N."/>
            <person name="Li J."/>
            <person name="Chen X."/>
            <person name="Luo L."/>
            <person name="Yu J."/>
            <person name="Kang L."/>
            <person name="Cui F."/>
        </authorList>
    </citation>
    <scope>NUCLEOTIDE SEQUENCE [LARGE SCALE GENOMIC DNA]</scope>
    <source>
        <strain evidence="9">Lst14</strain>
    </source>
</reference>
<feature type="compositionally biased region" description="Low complexity" evidence="6">
    <location>
        <begin position="40"/>
        <end position="54"/>
    </location>
</feature>
<sequence>MFRLSLLAAALVATALAIPRPQAPNIDKLSTDVFGPPPGTDTGNQNGENNNGGTDYTNQNGGGDFNNGGGGDFNNGGGGDFNNGGGNFNNGGGDFSNPNGGSDSDFDGGASQCTCVPYFLCDNGTIITDGANIIDIREKPEQCATALEVCCKAPLDKKSVNVPKPIGRQDNCGHRNEFGVGMRIKGDEHNEAQFGEFPWMIGILQKDNEHFVYKCGGSLIHPQVVLTAAHCVIDQPPDTMFARAGEWDTQTKNELYPHQQHAVRTIVVHEEYYRGGLYNDVALLYLENAFEFTDNVDIVCLPQQDELSTSQNCLASGWGKDKFEKEGNYQVILKKVELPMVEHQTCQDKLRTTRLGQYFKLHESFLCAGGIPGRDTCKGDGGSPLVCPVPGKVGKYYQSGIVAWGIGCGNSNPGVYVNVARFRHWIDSQMNNFNLPTEYNYN</sequence>
<feature type="signal peptide" evidence="7">
    <location>
        <begin position="1"/>
        <end position="17"/>
    </location>
</feature>
<protein>
    <recommendedName>
        <fullName evidence="4">Phenoloxidase-activating factor 2</fullName>
    </recommendedName>
    <alternativeName>
        <fullName evidence="5">Prophenoloxidase-activating factor II</fullName>
    </alternativeName>
</protein>
<feature type="chain" id="PRO_5019802789" description="Phenoloxidase-activating factor 2" evidence="7">
    <location>
        <begin position="18"/>
        <end position="442"/>
    </location>
</feature>
<dbReference type="STRING" id="195883.A0A482WKY3"/>
<feature type="domain" description="Peptidase S1" evidence="8">
    <location>
        <begin position="184"/>
        <end position="431"/>
    </location>
</feature>
<evidence type="ECO:0000256" key="7">
    <source>
        <dbReference type="SAM" id="SignalP"/>
    </source>
</evidence>
<dbReference type="InterPro" id="IPR018114">
    <property type="entry name" value="TRYPSIN_HIS"/>
</dbReference>
<dbReference type="GO" id="GO:0005576">
    <property type="term" value="C:extracellular region"/>
    <property type="evidence" value="ECO:0007669"/>
    <property type="project" value="UniProtKB-SubCell"/>
</dbReference>
<evidence type="ECO:0000256" key="4">
    <source>
        <dbReference type="ARBA" id="ARBA00068096"/>
    </source>
</evidence>
<dbReference type="OrthoDB" id="6261922at2759"/>
<dbReference type="GO" id="GO:0004252">
    <property type="term" value="F:serine-type endopeptidase activity"/>
    <property type="evidence" value="ECO:0007669"/>
    <property type="project" value="InterPro"/>
</dbReference>
<dbReference type="PANTHER" id="PTHR24258:SF129">
    <property type="entry name" value="LP15124P-RELATED"/>
    <property type="match status" value="1"/>
</dbReference>
<dbReference type="InterPro" id="IPR001314">
    <property type="entry name" value="Peptidase_S1A"/>
</dbReference>
<dbReference type="PROSITE" id="PS00134">
    <property type="entry name" value="TRYPSIN_HIS"/>
    <property type="match status" value="1"/>
</dbReference>
<comment type="subcellular location">
    <subcellularLocation>
        <location evidence="1">Secreted</location>
    </subcellularLocation>
</comment>
<dbReference type="EMBL" id="QKKF02032524">
    <property type="protein sequence ID" value="RZF34153.1"/>
    <property type="molecule type" value="Genomic_DNA"/>
</dbReference>
<feature type="region of interest" description="Disordered" evidence="6">
    <location>
        <begin position="23"/>
        <end position="103"/>
    </location>
</feature>
<keyword evidence="10" id="KW-1185">Reference proteome</keyword>
<dbReference type="GO" id="GO:0006508">
    <property type="term" value="P:proteolysis"/>
    <property type="evidence" value="ECO:0007669"/>
    <property type="project" value="InterPro"/>
</dbReference>
<keyword evidence="3" id="KW-1015">Disulfide bond</keyword>
<dbReference type="InterPro" id="IPR009003">
    <property type="entry name" value="Peptidase_S1_PA"/>
</dbReference>
<feature type="compositionally biased region" description="Gly residues" evidence="6">
    <location>
        <begin position="60"/>
        <end position="94"/>
    </location>
</feature>
<dbReference type="SMART" id="SM00020">
    <property type="entry name" value="Tryp_SPc"/>
    <property type="match status" value="1"/>
</dbReference>
<dbReference type="PRINTS" id="PR00722">
    <property type="entry name" value="CHYMOTRYPSIN"/>
</dbReference>
<evidence type="ECO:0000259" key="8">
    <source>
        <dbReference type="PROSITE" id="PS50240"/>
    </source>
</evidence>
<evidence type="ECO:0000256" key="6">
    <source>
        <dbReference type="SAM" id="MobiDB-lite"/>
    </source>
</evidence>
<dbReference type="FunFam" id="2.40.10.10:FF:000038">
    <property type="entry name" value="Serine protease"/>
    <property type="match status" value="1"/>
</dbReference>
<dbReference type="InParanoid" id="A0A482WKY3"/>